<evidence type="ECO:0000256" key="1">
    <source>
        <dbReference type="SAM" id="MobiDB-lite"/>
    </source>
</evidence>
<dbReference type="AlphaFoldDB" id="M3GW85"/>
<comment type="caution">
    <text evidence="2">The sequence shown here is derived from an EMBL/GenBank/DDBJ whole genome shotgun (WGS) entry which is preliminary data.</text>
</comment>
<sequence length="39" mass="4329">MIDAMKEKAMESGINTYGSGKDPERKRTKRQALMLNASA</sequence>
<protein>
    <submittedName>
        <fullName evidence="2">Uncharacterized protein</fullName>
    </submittedName>
</protein>
<evidence type="ECO:0000313" key="3">
    <source>
        <dbReference type="Proteomes" id="UP000011770"/>
    </source>
</evidence>
<accession>M3GW85</accession>
<feature type="region of interest" description="Disordered" evidence="1">
    <location>
        <begin position="1"/>
        <end position="39"/>
    </location>
</feature>
<proteinExistence type="predicted"/>
<reference evidence="2 3" key="1">
    <citation type="submission" date="2013-01" db="EMBL/GenBank/DDBJ databases">
        <authorList>
            <person name="Harkins D.M."/>
            <person name="Durkin A.S."/>
            <person name="Brinkac L.M."/>
            <person name="Haft D.H."/>
            <person name="Selengut J.D."/>
            <person name="Sanka R."/>
            <person name="DePew J."/>
            <person name="Purushe J."/>
            <person name="Tulsiani S.M."/>
            <person name="Graham G.C."/>
            <person name="Burns M.-A."/>
            <person name="Dohnt M.F."/>
            <person name="Smythe L.D."/>
            <person name="McKay D.B."/>
            <person name="Craig S.B."/>
            <person name="Vinetz J.M."/>
            <person name="Sutton G.G."/>
            <person name="Nierman W.C."/>
            <person name="Fouts D.E."/>
        </authorList>
    </citation>
    <scope>NUCLEOTIDE SEQUENCE [LARGE SCALE GENOMIC DNA]</scope>
    <source>
        <strain evidence="2 3">LT2116</strain>
    </source>
</reference>
<feature type="compositionally biased region" description="Basic and acidic residues" evidence="1">
    <location>
        <begin position="1"/>
        <end position="10"/>
    </location>
</feature>
<evidence type="ECO:0000313" key="2">
    <source>
        <dbReference type="EMBL" id="EMF80785.1"/>
    </source>
</evidence>
<gene>
    <name evidence="2" type="ORF">LEP1GSC188_3606</name>
</gene>
<dbReference type="Proteomes" id="UP000011770">
    <property type="component" value="Unassembled WGS sequence"/>
</dbReference>
<dbReference type="EMBL" id="AHOR02000046">
    <property type="protein sequence ID" value="EMF80785.1"/>
    <property type="molecule type" value="Genomic_DNA"/>
</dbReference>
<organism evidence="2 3">
    <name type="scientific">Leptospira weilii serovar Topaz str. LT2116</name>
    <dbReference type="NCBI Taxonomy" id="1088540"/>
    <lineage>
        <taxon>Bacteria</taxon>
        <taxon>Pseudomonadati</taxon>
        <taxon>Spirochaetota</taxon>
        <taxon>Spirochaetia</taxon>
        <taxon>Leptospirales</taxon>
        <taxon>Leptospiraceae</taxon>
        <taxon>Leptospira</taxon>
    </lineage>
</organism>
<name>M3GW85_9LEPT</name>